<sequence length="380" mass="41677">MVPSPGPLFLTAFRPAGLYFIAARTVGPCQRLPRPEGSPGCGHADATHLHVKRSNEQGAACLKRQKSCMPPLMLASKALPEMEAEEAELLAGHRAAMGSLRVEEQYEASGEVEVTQGDLPADTAKVLEEVTAASSVYGTEGPDGTRKLNMNVLGFITDSEKAARKALRELEKKYWWLVNLACQAHGLGNLIKDLAKIFPIIGNSFTSAHDIIVAFTAHANVRKVLREKQQEAGLTETMLRLPSETRFAGNVTMLQDVVKALPALRQTSLDDVVETVHWQDEKLQAAVALVIGSQFVRNAKVVLGMLQPVNELIHAIEKDSPAVSQVLMMWRSISKEIMTIATSADIQPEKFTNRNGETRTLSVRTVVTERYNKNFHPGSY</sequence>
<dbReference type="Proteomes" id="UP001489004">
    <property type="component" value="Unassembled WGS sequence"/>
</dbReference>
<gene>
    <name evidence="1" type="ORF">WJX72_007090</name>
</gene>
<name>A0AAW1P6Z9_9CHLO</name>
<comment type="caution">
    <text evidence="1">The sequence shown here is derived from an EMBL/GenBank/DDBJ whole genome shotgun (WGS) entry which is preliminary data.</text>
</comment>
<accession>A0AAW1P6Z9</accession>
<dbReference type="InterPro" id="IPR012337">
    <property type="entry name" value="RNaseH-like_sf"/>
</dbReference>
<keyword evidence="2" id="KW-1185">Reference proteome</keyword>
<evidence type="ECO:0000313" key="2">
    <source>
        <dbReference type="Proteomes" id="UP001489004"/>
    </source>
</evidence>
<dbReference type="AlphaFoldDB" id="A0AAW1P6Z9"/>
<organism evidence="1 2">
    <name type="scientific">[Myrmecia] bisecta</name>
    <dbReference type="NCBI Taxonomy" id="41462"/>
    <lineage>
        <taxon>Eukaryota</taxon>
        <taxon>Viridiplantae</taxon>
        <taxon>Chlorophyta</taxon>
        <taxon>core chlorophytes</taxon>
        <taxon>Trebouxiophyceae</taxon>
        <taxon>Trebouxiales</taxon>
        <taxon>Trebouxiaceae</taxon>
        <taxon>Myrmecia</taxon>
    </lineage>
</organism>
<dbReference type="SUPFAM" id="SSF53098">
    <property type="entry name" value="Ribonuclease H-like"/>
    <property type="match status" value="1"/>
</dbReference>
<proteinExistence type="predicted"/>
<protein>
    <submittedName>
        <fullName evidence="1">Uncharacterized protein</fullName>
    </submittedName>
</protein>
<evidence type="ECO:0000313" key="1">
    <source>
        <dbReference type="EMBL" id="KAK9805600.1"/>
    </source>
</evidence>
<reference evidence="1 2" key="1">
    <citation type="journal article" date="2024" name="Nat. Commun.">
        <title>Phylogenomics reveals the evolutionary origins of lichenization in chlorophyte algae.</title>
        <authorList>
            <person name="Puginier C."/>
            <person name="Libourel C."/>
            <person name="Otte J."/>
            <person name="Skaloud P."/>
            <person name="Haon M."/>
            <person name="Grisel S."/>
            <person name="Petersen M."/>
            <person name="Berrin J.G."/>
            <person name="Delaux P.M."/>
            <person name="Dal Grande F."/>
            <person name="Keller J."/>
        </authorList>
    </citation>
    <scope>NUCLEOTIDE SEQUENCE [LARGE SCALE GENOMIC DNA]</scope>
    <source>
        <strain evidence="1 2">SAG 2043</strain>
    </source>
</reference>
<dbReference type="EMBL" id="JALJOR010000015">
    <property type="protein sequence ID" value="KAK9805600.1"/>
    <property type="molecule type" value="Genomic_DNA"/>
</dbReference>